<dbReference type="EMBL" id="JH687554">
    <property type="protein sequence ID" value="EIN04489.1"/>
    <property type="molecule type" value="Genomic_DNA"/>
</dbReference>
<accession>R7S3Q1</accession>
<dbReference type="KEGG" id="psq:PUNSTDRAFT_76358"/>
<protein>
    <submittedName>
        <fullName evidence="1">Uncharacterized protein</fullName>
    </submittedName>
</protein>
<dbReference type="eggNOG" id="ENOG502SZAG">
    <property type="taxonomic scope" value="Eukaryota"/>
</dbReference>
<name>R7S3Q1_PUNST</name>
<dbReference type="OrthoDB" id="3204289at2759"/>
<dbReference type="GeneID" id="18885643"/>
<dbReference type="RefSeq" id="XP_007388284.1">
    <property type="nucleotide sequence ID" value="XM_007388222.1"/>
</dbReference>
<evidence type="ECO:0000313" key="1">
    <source>
        <dbReference type="EMBL" id="EIN04489.1"/>
    </source>
</evidence>
<gene>
    <name evidence="1" type="ORF">PUNSTDRAFT_76358</name>
</gene>
<keyword evidence="2" id="KW-1185">Reference proteome</keyword>
<dbReference type="OMA" id="VALESEW"/>
<dbReference type="HOGENOM" id="CLU_091937_0_0_1"/>
<organism evidence="1 2">
    <name type="scientific">Punctularia strigosozonata (strain HHB-11173)</name>
    <name type="common">White-rot fungus</name>
    <dbReference type="NCBI Taxonomy" id="741275"/>
    <lineage>
        <taxon>Eukaryota</taxon>
        <taxon>Fungi</taxon>
        <taxon>Dikarya</taxon>
        <taxon>Basidiomycota</taxon>
        <taxon>Agaricomycotina</taxon>
        <taxon>Agaricomycetes</taxon>
        <taxon>Corticiales</taxon>
        <taxon>Punctulariaceae</taxon>
        <taxon>Punctularia</taxon>
    </lineage>
</organism>
<feature type="non-terminal residue" evidence="1">
    <location>
        <position position="248"/>
    </location>
</feature>
<sequence length="248" mass="27912">MIDGEIVNRVSLERWLRRLPDVSDAILKRLLNSADHQNVPRATEGLSRVVEIGTLDLGKLVTSPLLTPQDFTEHRAFIILGRLCKSFLEAFTSPSLCLTEQLANLSRLQHINFALYRKYGSAYISPQLYSDLCALGKSAFFVVAQQKLLDDSQSVYLYQLGSDRLEELFGEVRTSTHDSNYDILQLSHELSGSAALVEVYNRNPDLNRGHRRLKFGLDHVNPRFFTGDLTACNANLTTAWNSGRIQAL</sequence>
<dbReference type="Proteomes" id="UP000054196">
    <property type="component" value="Unassembled WGS sequence"/>
</dbReference>
<reference evidence="2" key="1">
    <citation type="journal article" date="2012" name="Science">
        <title>The Paleozoic origin of enzymatic lignin decomposition reconstructed from 31 fungal genomes.</title>
        <authorList>
            <person name="Floudas D."/>
            <person name="Binder M."/>
            <person name="Riley R."/>
            <person name="Barry K."/>
            <person name="Blanchette R.A."/>
            <person name="Henrissat B."/>
            <person name="Martinez A.T."/>
            <person name="Otillar R."/>
            <person name="Spatafora J.W."/>
            <person name="Yadav J.S."/>
            <person name="Aerts A."/>
            <person name="Benoit I."/>
            <person name="Boyd A."/>
            <person name="Carlson A."/>
            <person name="Copeland A."/>
            <person name="Coutinho P.M."/>
            <person name="de Vries R.P."/>
            <person name="Ferreira P."/>
            <person name="Findley K."/>
            <person name="Foster B."/>
            <person name="Gaskell J."/>
            <person name="Glotzer D."/>
            <person name="Gorecki P."/>
            <person name="Heitman J."/>
            <person name="Hesse C."/>
            <person name="Hori C."/>
            <person name="Igarashi K."/>
            <person name="Jurgens J.A."/>
            <person name="Kallen N."/>
            <person name="Kersten P."/>
            <person name="Kohler A."/>
            <person name="Kuees U."/>
            <person name="Kumar T.K.A."/>
            <person name="Kuo A."/>
            <person name="LaButti K."/>
            <person name="Larrondo L.F."/>
            <person name="Lindquist E."/>
            <person name="Ling A."/>
            <person name="Lombard V."/>
            <person name="Lucas S."/>
            <person name="Lundell T."/>
            <person name="Martin R."/>
            <person name="McLaughlin D.J."/>
            <person name="Morgenstern I."/>
            <person name="Morin E."/>
            <person name="Murat C."/>
            <person name="Nagy L.G."/>
            <person name="Nolan M."/>
            <person name="Ohm R.A."/>
            <person name="Patyshakuliyeva A."/>
            <person name="Rokas A."/>
            <person name="Ruiz-Duenas F.J."/>
            <person name="Sabat G."/>
            <person name="Salamov A."/>
            <person name="Samejima M."/>
            <person name="Schmutz J."/>
            <person name="Slot J.C."/>
            <person name="St John F."/>
            <person name="Stenlid J."/>
            <person name="Sun H."/>
            <person name="Sun S."/>
            <person name="Syed K."/>
            <person name="Tsang A."/>
            <person name="Wiebenga A."/>
            <person name="Young D."/>
            <person name="Pisabarro A."/>
            <person name="Eastwood D.C."/>
            <person name="Martin F."/>
            <person name="Cullen D."/>
            <person name="Grigoriev I.V."/>
            <person name="Hibbett D.S."/>
        </authorList>
    </citation>
    <scope>NUCLEOTIDE SEQUENCE [LARGE SCALE GENOMIC DNA]</scope>
    <source>
        <strain evidence="2">HHB-11173 SS5</strain>
    </source>
</reference>
<dbReference type="AlphaFoldDB" id="R7S3Q1"/>
<evidence type="ECO:0000313" key="2">
    <source>
        <dbReference type="Proteomes" id="UP000054196"/>
    </source>
</evidence>
<proteinExistence type="predicted"/>